<protein>
    <submittedName>
        <fullName evidence="2">Male sterility protein</fullName>
    </submittedName>
</protein>
<dbReference type="EMBL" id="CYGZ01000012">
    <property type="protein sequence ID" value="CUA80657.1"/>
    <property type="molecule type" value="Genomic_DNA"/>
</dbReference>
<dbReference type="Pfam" id="PF07993">
    <property type="entry name" value="NAD_binding_4"/>
    <property type="match status" value="1"/>
</dbReference>
<dbReference type="InterPro" id="IPR013120">
    <property type="entry name" value="FAR_NAD-bd"/>
</dbReference>
<keyword evidence="3" id="KW-1185">Reference proteome</keyword>
<feature type="domain" description="Thioester reductase (TE)" evidence="1">
    <location>
        <begin position="8"/>
        <end position="241"/>
    </location>
</feature>
<sequence length="364" mass="42036">MGNVYFFTGFPGFISSMLLEELIAKWAPEKVYTLVLPPMKEKAIAEKERICSSAYFPQAKWEIIEGDITKSNLAFSEKQLHMLAQSVTHVFHLAAIYDLAVPEHIARMVNVEGTKQVNEWVSLLPHLQRYVYFSTAYVSGTRQGMIFEHELDKGQSFKNHYEETKFLAEVAVREVAHNVPTTIIRPGIVVGHSKTGETMKFDGLYFMLNMFERLKFLPVIPYLGKGEAQGNFVPVDYIIEATLYLAHTDEAIGKTYHLTDPNPYKMRDIYRMMMTEYLGKEPKGILPLSLVKWAMSFSFLRKWLRVEKEALEYFECASIYDATNTRNTLAKIGITCLDFRDVIPVMARYYREHRHNSTKQLTIH</sequence>
<dbReference type="STRING" id="1325335.GCA_001418025_01969"/>
<proteinExistence type="predicted"/>
<dbReference type="CDD" id="cd05263">
    <property type="entry name" value="MupV_like_SDR_e"/>
    <property type="match status" value="1"/>
</dbReference>
<dbReference type="Gene3D" id="3.40.50.720">
    <property type="entry name" value="NAD(P)-binding Rossmann-like Domain"/>
    <property type="match status" value="1"/>
</dbReference>
<organism evidence="2 3">
    <name type="scientific">Anoxybacillus suryakundensis</name>
    <dbReference type="NCBI Taxonomy" id="1325335"/>
    <lineage>
        <taxon>Bacteria</taxon>
        <taxon>Bacillati</taxon>
        <taxon>Bacillota</taxon>
        <taxon>Bacilli</taxon>
        <taxon>Bacillales</taxon>
        <taxon>Anoxybacillaceae</taxon>
        <taxon>Anoxybacillus</taxon>
    </lineage>
</organism>
<name>A0A0K6GPV6_9BACL</name>
<reference evidence="3" key="1">
    <citation type="submission" date="2015-08" db="EMBL/GenBank/DDBJ databases">
        <authorList>
            <person name="Varghese N."/>
        </authorList>
    </citation>
    <scope>NUCLEOTIDE SEQUENCE [LARGE SCALE GENOMIC DNA]</scope>
    <source>
        <strain evidence="3">DSM 27374</strain>
    </source>
</reference>
<evidence type="ECO:0000313" key="3">
    <source>
        <dbReference type="Proteomes" id="UP000182738"/>
    </source>
</evidence>
<dbReference type="InterPro" id="IPR026055">
    <property type="entry name" value="FAR"/>
</dbReference>
<dbReference type="PANTHER" id="PTHR11011">
    <property type="entry name" value="MALE STERILITY PROTEIN 2-RELATED"/>
    <property type="match status" value="1"/>
</dbReference>
<dbReference type="OrthoDB" id="9807212at2"/>
<accession>A0A0K6GPV6</accession>
<dbReference type="Proteomes" id="UP000182738">
    <property type="component" value="Unassembled WGS sequence"/>
</dbReference>
<dbReference type="SUPFAM" id="SSF51735">
    <property type="entry name" value="NAD(P)-binding Rossmann-fold domains"/>
    <property type="match status" value="1"/>
</dbReference>
<evidence type="ECO:0000313" key="2">
    <source>
        <dbReference type="EMBL" id="CUA80657.1"/>
    </source>
</evidence>
<dbReference type="GO" id="GO:0080019">
    <property type="term" value="F:alcohol-forming very long-chain fatty acyl-CoA reductase activity"/>
    <property type="evidence" value="ECO:0007669"/>
    <property type="project" value="InterPro"/>
</dbReference>
<dbReference type="RefSeq" id="WP_072242725.1">
    <property type="nucleotide sequence ID" value="NZ_BAABDZ010000023.1"/>
</dbReference>
<dbReference type="InterPro" id="IPR036291">
    <property type="entry name" value="NAD(P)-bd_dom_sf"/>
</dbReference>
<dbReference type="AlphaFoldDB" id="A0A0K6GPV6"/>
<gene>
    <name evidence="2" type="ORF">Ga0061060_11261</name>
</gene>
<evidence type="ECO:0000259" key="1">
    <source>
        <dbReference type="Pfam" id="PF07993"/>
    </source>
</evidence>